<protein>
    <submittedName>
        <fullName evidence="1">Uncharacterized protein</fullName>
    </submittedName>
</protein>
<name>A0ABW1KVL9_9PROT</name>
<dbReference type="Proteomes" id="UP001596116">
    <property type="component" value="Unassembled WGS sequence"/>
</dbReference>
<keyword evidence="2" id="KW-1185">Reference proteome</keyword>
<dbReference type="RefSeq" id="WP_379880171.1">
    <property type="nucleotide sequence ID" value="NZ_JBHPON010000001.1"/>
</dbReference>
<gene>
    <name evidence="1" type="ORF">ACFMB1_03045</name>
</gene>
<proteinExistence type="predicted"/>
<comment type="caution">
    <text evidence="1">The sequence shown here is derived from an EMBL/GenBank/DDBJ whole genome shotgun (WGS) entry which is preliminary data.</text>
</comment>
<evidence type="ECO:0000313" key="1">
    <source>
        <dbReference type="EMBL" id="MFC6034503.1"/>
    </source>
</evidence>
<reference evidence="1 2" key="1">
    <citation type="submission" date="2024-09" db="EMBL/GenBank/DDBJ databases">
        <authorList>
            <person name="Zhang Z.-H."/>
        </authorList>
    </citation>
    <scope>NUCLEOTIDE SEQUENCE [LARGE SCALE GENOMIC DNA]</scope>
    <source>
        <strain evidence="1 2">HHTR114</strain>
    </source>
</reference>
<organism evidence="1 2">
    <name type="scientific">Hyphococcus aureus</name>
    <dbReference type="NCBI Taxonomy" id="2666033"/>
    <lineage>
        <taxon>Bacteria</taxon>
        <taxon>Pseudomonadati</taxon>
        <taxon>Pseudomonadota</taxon>
        <taxon>Alphaproteobacteria</taxon>
        <taxon>Parvularculales</taxon>
        <taxon>Parvularculaceae</taxon>
        <taxon>Hyphococcus</taxon>
    </lineage>
</organism>
<accession>A0ABW1KVL9</accession>
<sequence>MRKHAPATFYQRPLDLMALTVSAAVTLLAIAGTITAVVAFTPSASAAETTSEIMVRHHAVAPDGRQFLSS</sequence>
<dbReference type="EMBL" id="JBHPON010000001">
    <property type="protein sequence ID" value="MFC6034503.1"/>
    <property type="molecule type" value="Genomic_DNA"/>
</dbReference>
<evidence type="ECO:0000313" key="2">
    <source>
        <dbReference type="Proteomes" id="UP001596116"/>
    </source>
</evidence>